<dbReference type="GO" id="GO:0004663">
    <property type="term" value="F:Rab geranylgeranyltransferase activity"/>
    <property type="evidence" value="ECO:0007669"/>
    <property type="project" value="UniProtKB-UniRule"/>
</dbReference>
<dbReference type="EC" id="2.5.1.60" evidence="6"/>
<dbReference type="GO" id="GO:0097354">
    <property type="term" value="P:prenylation"/>
    <property type="evidence" value="ECO:0007669"/>
    <property type="project" value="UniProtKB-UniRule"/>
</dbReference>
<evidence type="ECO:0000256" key="2">
    <source>
        <dbReference type="ARBA" id="ARBA00022602"/>
    </source>
</evidence>
<dbReference type="AlphaFoldDB" id="A0A0F7ZY86"/>
<dbReference type="GO" id="GO:0005968">
    <property type="term" value="C:Rab-protein geranylgeranyltransferase complex"/>
    <property type="evidence" value="ECO:0007669"/>
    <property type="project" value="TreeGrafter"/>
</dbReference>
<keyword evidence="4" id="KW-0677">Repeat</keyword>
<dbReference type="SUPFAM" id="SSF48439">
    <property type="entry name" value="Protein prenylyltransferase"/>
    <property type="match status" value="1"/>
</dbReference>
<feature type="region of interest" description="Disordered" evidence="7">
    <location>
        <begin position="82"/>
        <end position="108"/>
    </location>
</feature>
<evidence type="ECO:0000256" key="4">
    <source>
        <dbReference type="ARBA" id="ARBA00022737"/>
    </source>
</evidence>
<accession>A0A0F7ZY86</accession>
<organism evidence="8 9">
    <name type="scientific">Hirsutella minnesotensis 3608</name>
    <dbReference type="NCBI Taxonomy" id="1043627"/>
    <lineage>
        <taxon>Eukaryota</taxon>
        <taxon>Fungi</taxon>
        <taxon>Dikarya</taxon>
        <taxon>Ascomycota</taxon>
        <taxon>Pezizomycotina</taxon>
        <taxon>Sordariomycetes</taxon>
        <taxon>Hypocreomycetidae</taxon>
        <taxon>Hypocreales</taxon>
        <taxon>Ophiocordycipitaceae</taxon>
        <taxon>Hirsutella</taxon>
    </lineage>
</organism>
<feature type="compositionally biased region" description="Polar residues" evidence="7">
    <location>
        <begin position="82"/>
        <end position="102"/>
    </location>
</feature>
<dbReference type="PROSITE" id="PS51147">
    <property type="entry name" value="PFTA"/>
    <property type="match status" value="4"/>
</dbReference>
<comment type="function">
    <text evidence="6">Catalyzes the transfer of a geranyl-geranyl moiety from geranyl-geranyl pyrophosphate to cysteines occuring in specific C-terminal amino acid sequences.</text>
</comment>
<dbReference type="PANTHER" id="PTHR11129:SF2">
    <property type="entry name" value="GERANYLGERANYL TRANSFERASE TYPE-2 SUBUNIT ALPHA"/>
    <property type="match status" value="1"/>
</dbReference>
<comment type="similarity">
    <text evidence="1 6">Belongs to the protein prenyltransferase subunit alpha family.</text>
</comment>
<evidence type="ECO:0000256" key="5">
    <source>
        <dbReference type="ARBA" id="ARBA00047658"/>
    </source>
</evidence>
<evidence type="ECO:0000313" key="8">
    <source>
        <dbReference type="EMBL" id="KJZ72037.1"/>
    </source>
</evidence>
<dbReference type="Gene3D" id="1.25.40.120">
    <property type="entry name" value="Protein prenylyltransferase"/>
    <property type="match status" value="1"/>
</dbReference>
<keyword evidence="2 6" id="KW-0637">Prenyltransferase</keyword>
<dbReference type="OrthoDB" id="1658at2759"/>
<evidence type="ECO:0000256" key="7">
    <source>
        <dbReference type="SAM" id="MobiDB-lite"/>
    </source>
</evidence>
<sequence>MIQHGVARSTRVRTTEQREQDIEKIHKYRDLENQLRSRVSGKLFEQETFALTSRLLRLNPEYYTVWNVRRRCIMSELLSRPSSRTAPSLSTEHQSSPSSAGVDSSHLPSDLSANTSIEVKSSIDEKTLRSELGFTVPLLIEYPKCYWIWKYRMWVLDQATALLSTEAARSIWQEELGLVSKMLDRDQRNFHAWSYRRYVVSQLESAALAGKSMIEFEFDFTTKKIENDLSNFSAWHYRSQMIPRLLQERDLGDEARRSFLDSELNLVRGALNVGPEDQSLWYYHQFLISPLSETGSSCAITPDLPTADRKNYLLDEIAYIEEIAEDYQDIKWIYEALIECTLAIGRIEGRSLQEDERRNVAKWFRKLREMDQKRGGRWDDLEIQLCLK</sequence>
<dbReference type="Proteomes" id="UP000054481">
    <property type="component" value="Unassembled WGS sequence"/>
</dbReference>
<evidence type="ECO:0000256" key="1">
    <source>
        <dbReference type="ARBA" id="ARBA00006734"/>
    </source>
</evidence>
<gene>
    <name evidence="8" type="ORF">HIM_08598</name>
</gene>
<evidence type="ECO:0000256" key="3">
    <source>
        <dbReference type="ARBA" id="ARBA00022679"/>
    </source>
</evidence>
<evidence type="ECO:0000313" key="9">
    <source>
        <dbReference type="Proteomes" id="UP000054481"/>
    </source>
</evidence>
<reference evidence="8 9" key="1">
    <citation type="journal article" date="2014" name="Genome Biol. Evol.">
        <title>Comparative genomics and transcriptomics analyses reveal divergent lifestyle features of nematode endoparasitic fungus Hirsutella minnesotensis.</title>
        <authorList>
            <person name="Lai Y."/>
            <person name="Liu K."/>
            <person name="Zhang X."/>
            <person name="Zhang X."/>
            <person name="Li K."/>
            <person name="Wang N."/>
            <person name="Shu C."/>
            <person name="Wu Y."/>
            <person name="Wang C."/>
            <person name="Bushley K.E."/>
            <person name="Xiang M."/>
            <person name="Liu X."/>
        </authorList>
    </citation>
    <scope>NUCLEOTIDE SEQUENCE [LARGE SCALE GENOMIC DNA]</scope>
    <source>
        <strain evidence="8 9">3608</strain>
    </source>
</reference>
<proteinExistence type="inferred from homology"/>
<protein>
    <recommendedName>
        <fullName evidence="6">Geranylgeranyl transferase type-2 subunit alpha</fullName>
        <ecNumber evidence="6">2.5.1.60</ecNumber>
    </recommendedName>
    <alternativeName>
        <fullName evidence="6">Geranylgeranyl transferase type II subunit alpha</fullName>
    </alternativeName>
</protein>
<dbReference type="Pfam" id="PF01239">
    <property type="entry name" value="PPTA"/>
    <property type="match status" value="5"/>
</dbReference>
<dbReference type="InterPro" id="IPR002088">
    <property type="entry name" value="Prenyl_trans_a"/>
</dbReference>
<keyword evidence="9" id="KW-1185">Reference proteome</keyword>
<dbReference type="PANTHER" id="PTHR11129">
    <property type="entry name" value="PROTEIN FARNESYLTRANSFERASE ALPHA SUBUNIT/RAB GERANYLGERANYL TRANSFERASE ALPHA SUBUNIT"/>
    <property type="match status" value="1"/>
</dbReference>
<evidence type="ECO:0000256" key="6">
    <source>
        <dbReference type="RuleBase" id="RU367120"/>
    </source>
</evidence>
<feature type="region of interest" description="Disordered" evidence="7">
    <location>
        <begin position="1"/>
        <end position="20"/>
    </location>
</feature>
<comment type="catalytic activity">
    <reaction evidence="5 6">
        <text>geranylgeranyl diphosphate + L-cysteinyl-[protein] = S-geranylgeranyl-L-cysteinyl-[protein] + diphosphate</text>
        <dbReference type="Rhea" id="RHEA:21240"/>
        <dbReference type="Rhea" id="RHEA-COMP:10131"/>
        <dbReference type="Rhea" id="RHEA-COMP:11537"/>
        <dbReference type="ChEBI" id="CHEBI:29950"/>
        <dbReference type="ChEBI" id="CHEBI:33019"/>
        <dbReference type="ChEBI" id="CHEBI:57533"/>
        <dbReference type="ChEBI" id="CHEBI:86021"/>
        <dbReference type="EC" id="2.5.1.60"/>
    </reaction>
</comment>
<dbReference type="EMBL" id="KQ030554">
    <property type="protein sequence ID" value="KJZ72037.1"/>
    <property type="molecule type" value="Genomic_DNA"/>
</dbReference>
<keyword evidence="3 6" id="KW-0808">Transferase</keyword>
<name>A0A0F7ZY86_9HYPO</name>